<name>A0ABV7JCC9_9GAMM</name>
<gene>
    <name evidence="2" type="ORF">ACFODZ_16110</name>
</gene>
<evidence type="ECO:0000256" key="1">
    <source>
        <dbReference type="SAM" id="Coils"/>
    </source>
</evidence>
<feature type="coiled-coil region" evidence="1">
    <location>
        <begin position="4"/>
        <end position="66"/>
    </location>
</feature>
<proteinExistence type="predicted"/>
<evidence type="ECO:0000313" key="2">
    <source>
        <dbReference type="EMBL" id="MFC3195780.1"/>
    </source>
</evidence>
<keyword evidence="3" id="KW-1185">Reference proteome</keyword>
<evidence type="ECO:0000313" key="3">
    <source>
        <dbReference type="Proteomes" id="UP001595533"/>
    </source>
</evidence>
<organism evidence="2 3">
    <name type="scientific">Marinicella sediminis</name>
    <dbReference type="NCBI Taxonomy" id="1792834"/>
    <lineage>
        <taxon>Bacteria</taxon>
        <taxon>Pseudomonadati</taxon>
        <taxon>Pseudomonadota</taxon>
        <taxon>Gammaproteobacteria</taxon>
        <taxon>Lysobacterales</taxon>
        <taxon>Marinicellaceae</taxon>
        <taxon>Marinicella</taxon>
    </lineage>
</organism>
<protein>
    <submittedName>
        <fullName evidence="2">TIGR02449 family protein</fullName>
    </submittedName>
</protein>
<dbReference type="RefSeq" id="WP_077412564.1">
    <property type="nucleotide sequence ID" value="NZ_JBHRTS010000010.1"/>
</dbReference>
<comment type="caution">
    <text evidence="2">The sequence shown here is derived from an EMBL/GenBank/DDBJ whole genome shotgun (WGS) entry which is preliminary data.</text>
</comment>
<keyword evidence="1" id="KW-0175">Coiled coil</keyword>
<accession>A0ABV7JCC9</accession>
<dbReference type="EMBL" id="JBHRTS010000010">
    <property type="protein sequence ID" value="MFC3195780.1"/>
    <property type="molecule type" value="Genomic_DNA"/>
</dbReference>
<reference evidence="3" key="1">
    <citation type="journal article" date="2019" name="Int. J. Syst. Evol. Microbiol.">
        <title>The Global Catalogue of Microorganisms (GCM) 10K type strain sequencing project: providing services to taxonomists for standard genome sequencing and annotation.</title>
        <authorList>
            <consortium name="The Broad Institute Genomics Platform"/>
            <consortium name="The Broad Institute Genome Sequencing Center for Infectious Disease"/>
            <person name="Wu L."/>
            <person name="Ma J."/>
        </authorList>
    </citation>
    <scope>NUCLEOTIDE SEQUENCE [LARGE SCALE GENOMIC DNA]</scope>
    <source>
        <strain evidence="3">KCTC 42953</strain>
    </source>
</reference>
<dbReference type="NCBIfam" id="TIGR02449">
    <property type="entry name" value="TIGR02449 family protein"/>
    <property type="match status" value="1"/>
</dbReference>
<dbReference type="Proteomes" id="UP001595533">
    <property type="component" value="Unassembled WGS sequence"/>
</dbReference>
<dbReference type="InterPro" id="IPR012662">
    <property type="entry name" value="CHP02449"/>
</dbReference>
<sequence length="67" mass="7845">MEDLKQLELTVNQLIEFLDKIKAENHALKSKMEELSQEKSLLMQKNDQAKNRLESMISRLKTLEQTA</sequence>